<organism evidence="10 11">
    <name type="scientific">Tsuneonella aeria</name>
    <dbReference type="NCBI Taxonomy" id="1837929"/>
    <lineage>
        <taxon>Bacteria</taxon>
        <taxon>Pseudomonadati</taxon>
        <taxon>Pseudomonadota</taxon>
        <taxon>Alphaproteobacteria</taxon>
        <taxon>Sphingomonadales</taxon>
        <taxon>Erythrobacteraceae</taxon>
        <taxon>Tsuneonella</taxon>
    </lineage>
</organism>
<dbReference type="AlphaFoldDB" id="A0A6I4TIA8"/>
<dbReference type="SUPFAM" id="SSF51306">
    <property type="entry name" value="LexA/Signal peptidase"/>
    <property type="match status" value="1"/>
</dbReference>
<dbReference type="GO" id="GO:0004252">
    <property type="term" value="F:serine-type endopeptidase activity"/>
    <property type="evidence" value="ECO:0007669"/>
    <property type="project" value="InterPro"/>
</dbReference>
<evidence type="ECO:0000313" key="10">
    <source>
        <dbReference type="EMBL" id="MXO76228.1"/>
    </source>
</evidence>
<dbReference type="EC" id="3.4.21.89" evidence="3 7"/>
<feature type="compositionally biased region" description="Polar residues" evidence="8">
    <location>
        <begin position="15"/>
        <end position="24"/>
    </location>
</feature>
<comment type="caution">
    <text evidence="10">The sequence shown here is derived from an EMBL/GenBank/DDBJ whole genome shotgun (WGS) entry which is preliminary data.</text>
</comment>
<evidence type="ECO:0000256" key="6">
    <source>
        <dbReference type="PIRSR" id="PIRSR600223-1"/>
    </source>
</evidence>
<gene>
    <name evidence="10" type="primary">lepB</name>
    <name evidence="10" type="ORF">GRI40_13505</name>
</gene>
<keyword evidence="11" id="KW-1185">Reference proteome</keyword>
<dbReference type="Pfam" id="PF10502">
    <property type="entry name" value="Peptidase_S26"/>
    <property type="match status" value="1"/>
</dbReference>
<evidence type="ECO:0000256" key="1">
    <source>
        <dbReference type="ARBA" id="ARBA00000677"/>
    </source>
</evidence>
<evidence type="ECO:0000256" key="2">
    <source>
        <dbReference type="ARBA" id="ARBA00009370"/>
    </source>
</evidence>
<protein>
    <recommendedName>
        <fullName evidence="4 7">Signal peptidase I</fullName>
        <ecNumber evidence="3 7">3.4.21.89</ecNumber>
    </recommendedName>
</protein>
<comment type="subcellular location">
    <subcellularLocation>
        <location evidence="7">Membrane</location>
        <topology evidence="7">Single-pass type II membrane protein</topology>
    </subcellularLocation>
</comment>
<comment type="catalytic activity">
    <reaction evidence="1 7">
        <text>Cleavage of hydrophobic, N-terminal signal or leader sequences from secreted and periplasmic proteins.</text>
        <dbReference type="EC" id="3.4.21.89"/>
    </reaction>
</comment>
<dbReference type="NCBIfam" id="TIGR02227">
    <property type="entry name" value="sigpep_I_bact"/>
    <property type="match status" value="1"/>
</dbReference>
<evidence type="ECO:0000256" key="8">
    <source>
        <dbReference type="SAM" id="MobiDB-lite"/>
    </source>
</evidence>
<evidence type="ECO:0000313" key="11">
    <source>
        <dbReference type="Proteomes" id="UP000439522"/>
    </source>
</evidence>
<dbReference type="PANTHER" id="PTHR43390">
    <property type="entry name" value="SIGNAL PEPTIDASE I"/>
    <property type="match status" value="1"/>
</dbReference>
<dbReference type="InterPro" id="IPR019757">
    <property type="entry name" value="Pept_S26A_signal_pept_1_Lys-AS"/>
</dbReference>
<dbReference type="InterPro" id="IPR019533">
    <property type="entry name" value="Peptidase_S26"/>
</dbReference>
<evidence type="ECO:0000256" key="7">
    <source>
        <dbReference type="RuleBase" id="RU362042"/>
    </source>
</evidence>
<dbReference type="InterPro" id="IPR000223">
    <property type="entry name" value="Pept_S26A_signal_pept_1"/>
</dbReference>
<dbReference type="GO" id="GO:0006465">
    <property type="term" value="P:signal peptide processing"/>
    <property type="evidence" value="ECO:0007669"/>
    <property type="project" value="InterPro"/>
</dbReference>
<feature type="compositionally biased region" description="Basic residues" evidence="8">
    <location>
        <begin position="1"/>
        <end position="10"/>
    </location>
</feature>
<evidence type="ECO:0000256" key="5">
    <source>
        <dbReference type="ARBA" id="ARBA00022801"/>
    </source>
</evidence>
<feature type="active site" evidence="6">
    <location>
        <position position="127"/>
    </location>
</feature>
<evidence type="ECO:0000256" key="4">
    <source>
        <dbReference type="ARBA" id="ARBA00019232"/>
    </source>
</evidence>
<feature type="region of interest" description="Disordered" evidence="8">
    <location>
        <begin position="1"/>
        <end position="26"/>
    </location>
</feature>
<feature type="active site" evidence="6">
    <location>
        <position position="66"/>
    </location>
</feature>
<reference evidence="10 11" key="1">
    <citation type="submission" date="2019-12" db="EMBL/GenBank/DDBJ databases">
        <title>Genomic-based taxomic classification of the family Erythrobacteraceae.</title>
        <authorList>
            <person name="Xu L."/>
        </authorList>
    </citation>
    <scope>NUCLEOTIDE SEQUENCE [LARGE SCALE GENOMIC DNA]</scope>
    <source>
        <strain evidence="10 11">100921-2</strain>
    </source>
</reference>
<dbReference type="OrthoDB" id="9815782at2"/>
<evidence type="ECO:0000256" key="3">
    <source>
        <dbReference type="ARBA" id="ARBA00013208"/>
    </source>
</evidence>
<keyword evidence="7" id="KW-0645">Protease</keyword>
<name>A0A6I4TIA8_9SPHN</name>
<dbReference type="PROSITE" id="PS00760">
    <property type="entry name" value="SPASE_I_2"/>
    <property type="match status" value="1"/>
</dbReference>
<proteinExistence type="inferred from homology"/>
<accession>A0A6I4TIA8</accession>
<dbReference type="GO" id="GO:0009003">
    <property type="term" value="F:signal peptidase activity"/>
    <property type="evidence" value="ECO:0007669"/>
    <property type="project" value="UniProtKB-EC"/>
</dbReference>
<evidence type="ECO:0000259" key="9">
    <source>
        <dbReference type="Pfam" id="PF10502"/>
    </source>
</evidence>
<sequence>MGAGLHRHRGPAPVNSLSDTQPVTKSPKKREKIDWFAEARGLGLMLLAVLAFHSLLAKPFYIPSTSMVPNLMVGDRLVVSKYPYGWSWVSASFHLLPRGDWRLLPATPQYGDIVIAVPPDRDEDYIKRVVGLPGDRIAVVNGQIVLNGRPVPQKVEPDIRIPVDAQLCEGRPCLGYWDNFRVRGADGRDYYEVPALRETLPNGATYLVVDHVDQMLDNHPETVIPEGHVFLMGDNRDHSADSRAETWERGLGGPVPLANVGGRAEFITFSLDGTTTFNPATWWSSLREGRAWTTLRPAVANGPDVRTGGKAE</sequence>
<feature type="domain" description="Peptidase S26" evidence="9">
    <location>
        <begin position="43"/>
        <end position="268"/>
    </location>
</feature>
<dbReference type="GO" id="GO:0016020">
    <property type="term" value="C:membrane"/>
    <property type="evidence" value="ECO:0007669"/>
    <property type="project" value="UniProtKB-SubCell"/>
</dbReference>
<dbReference type="PANTHER" id="PTHR43390:SF1">
    <property type="entry name" value="CHLOROPLAST PROCESSING PEPTIDASE"/>
    <property type="match status" value="1"/>
</dbReference>
<dbReference type="CDD" id="cd06530">
    <property type="entry name" value="S26_SPase_I"/>
    <property type="match status" value="1"/>
</dbReference>
<dbReference type="Gene3D" id="2.10.109.10">
    <property type="entry name" value="Umud Fragment, subunit A"/>
    <property type="match status" value="1"/>
</dbReference>
<dbReference type="InterPro" id="IPR036286">
    <property type="entry name" value="LexA/Signal_pep-like_sf"/>
</dbReference>
<dbReference type="EMBL" id="WTZA01000002">
    <property type="protein sequence ID" value="MXO76228.1"/>
    <property type="molecule type" value="Genomic_DNA"/>
</dbReference>
<keyword evidence="5 7" id="KW-0378">Hydrolase</keyword>
<dbReference type="Proteomes" id="UP000439522">
    <property type="component" value="Unassembled WGS sequence"/>
</dbReference>
<dbReference type="PRINTS" id="PR00727">
    <property type="entry name" value="LEADERPTASE"/>
</dbReference>
<dbReference type="RefSeq" id="WP_160612026.1">
    <property type="nucleotide sequence ID" value="NZ_WTZA01000002.1"/>
</dbReference>
<comment type="similarity">
    <text evidence="2 7">Belongs to the peptidase S26 family.</text>
</comment>